<evidence type="ECO:0000313" key="4">
    <source>
        <dbReference type="Proteomes" id="UP001205185"/>
    </source>
</evidence>
<dbReference type="PANTHER" id="PTHR32182:SF22">
    <property type="entry name" value="ATP-DEPENDENT ENDONUCLEASE, OLD FAMILY-RELATED"/>
    <property type="match status" value="1"/>
</dbReference>
<dbReference type="Pfam" id="PF13304">
    <property type="entry name" value="AAA_21"/>
    <property type="match status" value="1"/>
</dbReference>
<proteinExistence type="predicted"/>
<dbReference type="SUPFAM" id="SSF52540">
    <property type="entry name" value="P-loop containing nucleoside triphosphate hydrolases"/>
    <property type="match status" value="1"/>
</dbReference>
<accession>A0ABT1IL33</accession>
<dbReference type="InterPro" id="IPR003959">
    <property type="entry name" value="ATPase_AAA_core"/>
</dbReference>
<dbReference type="PANTHER" id="PTHR32182">
    <property type="entry name" value="DNA REPLICATION AND REPAIR PROTEIN RECF"/>
    <property type="match status" value="1"/>
</dbReference>
<dbReference type="Gene3D" id="3.40.50.300">
    <property type="entry name" value="P-loop containing nucleotide triphosphate hydrolases"/>
    <property type="match status" value="1"/>
</dbReference>
<gene>
    <name evidence="3" type="ORF">LV75_005896</name>
</gene>
<protein>
    <submittedName>
        <fullName evidence="3">ATPase</fullName>
    </submittedName>
</protein>
<reference evidence="3 4" key="1">
    <citation type="submission" date="2022-06" db="EMBL/GenBank/DDBJ databases">
        <title>Genomic Encyclopedia of Archaeal and Bacterial Type Strains, Phase II (KMG-II): from individual species to whole genera.</title>
        <authorList>
            <person name="Goeker M."/>
        </authorList>
    </citation>
    <scope>NUCLEOTIDE SEQUENCE [LARGE SCALE GENOMIC DNA]</scope>
    <source>
        <strain evidence="3 4">DSM 44255</strain>
    </source>
</reference>
<dbReference type="EMBL" id="JAMTCO010000016">
    <property type="protein sequence ID" value="MCP2273367.1"/>
    <property type="molecule type" value="Genomic_DNA"/>
</dbReference>
<keyword evidence="1" id="KW-0227">DNA damage</keyword>
<name>A0ABT1IL33_9PSEU</name>
<comment type="caution">
    <text evidence="3">The sequence shown here is derived from an EMBL/GenBank/DDBJ whole genome shotgun (WGS) entry which is preliminary data.</text>
</comment>
<dbReference type="Proteomes" id="UP001205185">
    <property type="component" value="Unassembled WGS sequence"/>
</dbReference>
<organism evidence="3 4">
    <name type="scientific">Actinokineospora diospyrosa</name>
    <dbReference type="NCBI Taxonomy" id="103728"/>
    <lineage>
        <taxon>Bacteria</taxon>
        <taxon>Bacillati</taxon>
        <taxon>Actinomycetota</taxon>
        <taxon>Actinomycetes</taxon>
        <taxon>Pseudonocardiales</taxon>
        <taxon>Pseudonocardiaceae</taxon>
        <taxon>Actinokineospora</taxon>
    </lineage>
</organism>
<evidence type="ECO:0000313" key="3">
    <source>
        <dbReference type="EMBL" id="MCP2273367.1"/>
    </source>
</evidence>
<feature type="domain" description="ATPase AAA-type core" evidence="2">
    <location>
        <begin position="124"/>
        <end position="240"/>
    </location>
</feature>
<sequence length="298" mass="32804">MLNRLAPARQIRLAIRGDGYSYEAALLPAANDELVFGSEIAGLPDESIAFERGGRESRFASLSERGSHVEWVNKVATLLRGCRVFHFHDTSRNSPVKQFSPAADNITLRADAENLAAVLLAMRDSDDDSAYRRIVAVVRQVAPFFRDFVLQSEGDDRVRLRWRQEGSDVVFSANQMSDGTLRFVCLATLLLQPDLPNVVVLDEPELGLHPFAIVQLAALLRQAGARAQVLLATQSVTLMNQFELRDIIVVERAGGGSTFSRPDAEHLAAWLEEYSLGELWEKNVLGGRPGSAGSSPYV</sequence>
<dbReference type="RefSeq" id="WP_253890565.1">
    <property type="nucleotide sequence ID" value="NZ_BAAAVB010000003.1"/>
</dbReference>
<evidence type="ECO:0000259" key="2">
    <source>
        <dbReference type="Pfam" id="PF13304"/>
    </source>
</evidence>
<keyword evidence="4" id="KW-1185">Reference proteome</keyword>
<keyword evidence="1" id="KW-0742">SOS response</keyword>
<evidence type="ECO:0000256" key="1">
    <source>
        <dbReference type="ARBA" id="ARBA00023236"/>
    </source>
</evidence>
<dbReference type="InterPro" id="IPR027417">
    <property type="entry name" value="P-loop_NTPase"/>
</dbReference>